<evidence type="ECO:0000256" key="1">
    <source>
        <dbReference type="ARBA" id="ARBA00004589"/>
    </source>
</evidence>
<feature type="compositionally biased region" description="Polar residues" evidence="10">
    <location>
        <begin position="459"/>
        <end position="520"/>
    </location>
</feature>
<keyword evidence="9" id="KW-0479">Metal-binding</keyword>
<keyword evidence="11" id="KW-0472">Membrane</keyword>
<dbReference type="EMBL" id="JAPQKN010000001">
    <property type="protein sequence ID" value="KAJ5174466.1"/>
    <property type="molecule type" value="Genomic_DNA"/>
</dbReference>
<feature type="chain" id="PRO_5040869359" description="CFEM domain-containing protein" evidence="12">
    <location>
        <begin position="25"/>
        <end position="662"/>
    </location>
</feature>
<accession>A0A9W9IF49</accession>
<name>A0A9W9IF49_9EURO</name>
<keyword evidence="11" id="KW-0812">Transmembrane</keyword>
<feature type="transmembrane region" description="Helical" evidence="11">
    <location>
        <begin position="220"/>
        <end position="243"/>
    </location>
</feature>
<reference evidence="14" key="2">
    <citation type="journal article" date="2023" name="IMA Fungus">
        <title>Comparative genomic study of the Penicillium genus elucidates a diverse pangenome and 15 lateral gene transfer events.</title>
        <authorList>
            <person name="Petersen C."/>
            <person name="Sorensen T."/>
            <person name="Nielsen M.R."/>
            <person name="Sondergaard T.E."/>
            <person name="Sorensen J.L."/>
            <person name="Fitzpatrick D.A."/>
            <person name="Frisvad J.C."/>
            <person name="Nielsen K.L."/>
        </authorList>
    </citation>
    <scope>NUCLEOTIDE SEQUENCE</scope>
    <source>
        <strain evidence="14">IBT 26290</strain>
    </source>
</reference>
<feature type="signal peptide" evidence="12">
    <location>
        <begin position="1"/>
        <end position="24"/>
    </location>
</feature>
<keyword evidence="7" id="KW-1015">Disulfide bond</keyword>
<dbReference type="Proteomes" id="UP001149163">
    <property type="component" value="Unassembled WGS sequence"/>
</dbReference>
<evidence type="ECO:0000256" key="3">
    <source>
        <dbReference type="ARBA" id="ARBA00010031"/>
    </source>
</evidence>
<keyword evidence="9" id="KW-0349">Heme</keyword>
<keyword evidence="15" id="KW-1185">Reference proteome</keyword>
<dbReference type="AlphaFoldDB" id="A0A9W9IF49"/>
<evidence type="ECO:0000313" key="15">
    <source>
        <dbReference type="Proteomes" id="UP001149163"/>
    </source>
</evidence>
<keyword evidence="4" id="KW-0964">Secreted</keyword>
<feature type="compositionally biased region" description="Pro residues" evidence="10">
    <location>
        <begin position="529"/>
        <end position="539"/>
    </location>
</feature>
<feature type="compositionally biased region" description="Basic and acidic residues" evidence="10">
    <location>
        <begin position="653"/>
        <end position="662"/>
    </location>
</feature>
<evidence type="ECO:0000256" key="2">
    <source>
        <dbReference type="ARBA" id="ARBA00004613"/>
    </source>
</evidence>
<evidence type="ECO:0000256" key="12">
    <source>
        <dbReference type="SAM" id="SignalP"/>
    </source>
</evidence>
<keyword evidence="5" id="KW-0336">GPI-anchor</keyword>
<dbReference type="GO" id="GO:0046872">
    <property type="term" value="F:metal ion binding"/>
    <property type="evidence" value="ECO:0007669"/>
    <property type="project" value="UniProtKB-UniRule"/>
</dbReference>
<dbReference type="SMART" id="SM00747">
    <property type="entry name" value="CFEM"/>
    <property type="match status" value="1"/>
</dbReference>
<evidence type="ECO:0000256" key="5">
    <source>
        <dbReference type="ARBA" id="ARBA00022622"/>
    </source>
</evidence>
<comment type="caution">
    <text evidence="14">The sequence shown here is derived from an EMBL/GenBank/DDBJ whole genome shotgun (WGS) entry which is preliminary data.</text>
</comment>
<dbReference type="Pfam" id="PF05730">
    <property type="entry name" value="CFEM"/>
    <property type="match status" value="1"/>
</dbReference>
<feature type="region of interest" description="Disordered" evidence="10">
    <location>
        <begin position="253"/>
        <end position="320"/>
    </location>
</feature>
<feature type="compositionally biased region" description="Low complexity" evidence="10">
    <location>
        <begin position="123"/>
        <end position="206"/>
    </location>
</feature>
<keyword evidence="8" id="KW-0449">Lipoprotein</keyword>
<evidence type="ECO:0000259" key="13">
    <source>
        <dbReference type="PROSITE" id="PS52012"/>
    </source>
</evidence>
<dbReference type="OrthoDB" id="3946741at2759"/>
<feature type="region of interest" description="Disordered" evidence="10">
    <location>
        <begin position="570"/>
        <end position="589"/>
    </location>
</feature>
<comment type="similarity">
    <text evidence="3">Belongs to the RBT5 family.</text>
</comment>
<gene>
    <name evidence="14" type="ORF">N7482_000343</name>
</gene>
<evidence type="ECO:0000313" key="14">
    <source>
        <dbReference type="EMBL" id="KAJ5174466.1"/>
    </source>
</evidence>
<dbReference type="GeneID" id="81421644"/>
<feature type="compositionally biased region" description="Low complexity" evidence="10">
    <location>
        <begin position="270"/>
        <end position="283"/>
    </location>
</feature>
<feature type="binding site" description="axial binding residue" evidence="9">
    <location>
        <position position="65"/>
    </location>
    <ligand>
        <name>heme</name>
        <dbReference type="ChEBI" id="CHEBI:30413"/>
    </ligand>
    <ligandPart>
        <name>Fe</name>
        <dbReference type="ChEBI" id="CHEBI:18248"/>
    </ligandPart>
</feature>
<dbReference type="RefSeq" id="XP_056546074.1">
    <property type="nucleotide sequence ID" value="XM_056682468.1"/>
</dbReference>
<feature type="region of interest" description="Disordered" evidence="10">
    <location>
        <begin position="443"/>
        <end position="563"/>
    </location>
</feature>
<keyword evidence="5" id="KW-0325">Glycoprotein</keyword>
<dbReference type="GO" id="GO:0005576">
    <property type="term" value="C:extracellular region"/>
    <property type="evidence" value="ECO:0007669"/>
    <property type="project" value="UniProtKB-SubCell"/>
</dbReference>
<keyword evidence="9" id="KW-0408">Iron</keyword>
<keyword evidence="6 12" id="KW-0732">Signal</keyword>
<dbReference type="GO" id="GO:0098552">
    <property type="term" value="C:side of membrane"/>
    <property type="evidence" value="ECO:0007669"/>
    <property type="project" value="UniProtKB-KW"/>
</dbReference>
<evidence type="ECO:0000256" key="6">
    <source>
        <dbReference type="ARBA" id="ARBA00022729"/>
    </source>
</evidence>
<evidence type="ECO:0000256" key="11">
    <source>
        <dbReference type="SAM" id="Phobius"/>
    </source>
</evidence>
<sequence>MLLPPVYRILAAVLPLVALCTASADNTSDTSDSSLWNAIPDCAKTCVSNFIEGQYTSDECASASDIKCLCRTKTVIGLTLGEAALSCLYALCSQKDISSKASSVYRVCDSVSGAIPETHATITATTFDPPSSTTTTAGATTSVSTTSQSTSHTALGTSTTTSTSPTTTTSPIITFQPTSDSGVVSTTTSADLSSTTPTSTATSSVSNDGSAKHNVSAGTVIGVSVASGVAGTFIIGVAVFFCCKRWRKNRTTAPDSDQDFFEIGGTMSEPPGFSQPPSRRSSPAPGPNPTGPSSFSHAGGHQEASELPCTHTPTSQLPPPTAIIRYFSSTEKLREQEQVGLAVSSEDDWETSPRRTLSSQNTLAELIPTQSTGLYPKPLKWCHRPISGDTLFEEDEFQQAALEKRPNGFQRSESPNVMTGLPANPRALKNGFPAQKFLRTSALQRPTPSQTPIPPSAQAFHQGTLTPGFSTTALRSSPLSNSDNTPHNSSGSSHRNSANTHLTTPFSTGQGCNVSGMSLGTPNSASAPAPVPRPGPGPGPSTRVPPSHGLGLGPAAEIVSRPRVVRGDDIKRVQIRSSPRPPNEVATPYCPEDFWLERGRQRPPAPNPSVGLPYPSEASPGTVLYPRSPKKRPQGAETQRWSATGPNLTPSKRGQDLILRVD</sequence>
<feature type="compositionally biased region" description="Polar residues" evidence="10">
    <location>
        <begin position="636"/>
        <end position="652"/>
    </location>
</feature>
<evidence type="ECO:0000256" key="4">
    <source>
        <dbReference type="ARBA" id="ARBA00022525"/>
    </source>
</evidence>
<comment type="caution">
    <text evidence="9">Lacks conserved residue(s) required for the propagation of feature annotation.</text>
</comment>
<comment type="subcellular location">
    <subcellularLocation>
        <location evidence="1">Membrane</location>
        <topology evidence="1">Lipid-anchor</topology>
        <topology evidence="1">GPI-anchor</topology>
    </subcellularLocation>
    <subcellularLocation>
        <location evidence="2">Secreted</location>
    </subcellularLocation>
</comment>
<keyword evidence="11" id="KW-1133">Transmembrane helix</keyword>
<feature type="region of interest" description="Disordered" evidence="10">
    <location>
        <begin position="122"/>
        <end position="212"/>
    </location>
</feature>
<feature type="region of interest" description="Disordered" evidence="10">
    <location>
        <begin position="597"/>
        <end position="662"/>
    </location>
</feature>
<dbReference type="PROSITE" id="PS52012">
    <property type="entry name" value="CFEM"/>
    <property type="match status" value="1"/>
</dbReference>
<evidence type="ECO:0000256" key="8">
    <source>
        <dbReference type="ARBA" id="ARBA00023288"/>
    </source>
</evidence>
<reference evidence="14" key="1">
    <citation type="submission" date="2022-11" db="EMBL/GenBank/DDBJ databases">
        <authorList>
            <person name="Petersen C."/>
        </authorList>
    </citation>
    <scope>NUCLEOTIDE SEQUENCE</scope>
    <source>
        <strain evidence="14">IBT 26290</strain>
    </source>
</reference>
<dbReference type="InterPro" id="IPR008427">
    <property type="entry name" value="Extracellular_membr_CFEM_dom"/>
</dbReference>
<proteinExistence type="inferred from homology"/>
<evidence type="ECO:0000256" key="7">
    <source>
        <dbReference type="ARBA" id="ARBA00023157"/>
    </source>
</evidence>
<protein>
    <recommendedName>
        <fullName evidence="13">CFEM domain-containing protein</fullName>
    </recommendedName>
</protein>
<organism evidence="14 15">
    <name type="scientific">Penicillium canariense</name>
    <dbReference type="NCBI Taxonomy" id="189055"/>
    <lineage>
        <taxon>Eukaryota</taxon>
        <taxon>Fungi</taxon>
        <taxon>Dikarya</taxon>
        <taxon>Ascomycota</taxon>
        <taxon>Pezizomycotina</taxon>
        <taxon>Eurotiomycetes</taxon>
        <taxon>Eurotiomycetidae</taxon>
        <taxon>Eurotiales</taxon>
        <taxon>Aspergillaceae</taxon>
        <taxon>Penicillium</taxon>
    </lineage>
</organism>
<evidence type="ECO:0000256" key="10">
    <source>
        <dbReference type="SAM" id="MobiDB-lite"/>
    </source>
</evidence>
<feature type="domain" description="CFEM" evidence="13">
    <location>
        <begin position="14"/>
        <end position="135"/>
    </location>
</feature>
<evidence type="ECO:0000256" key="9">
    <source>
        <dbReference type="PROSITE-ProRule" id="PRU01356"/>
    </source>
</evidence>